<accession>A0ABS7GFV6</accession>
<dbReference type="Proteomes" id="UP000812961">
    <property type="component" value="Unassembled WGS sequence"/>
</dbReference>
<dbReference type="InterPro" id="IPR036736">
    <property type="entry name" value="ACP-like_sf"/>
</dbReference>
<reference evidence="1 2" key="1">
    <citation type="submission" date="2021-08" db="EMBL/GenBank/DDBJ databases">
        <title>The genome sequence of Chitinophaga sp. B61.</title>
        <authorList>
            <person name="Zhang X."/>
        </authorList>
    </citation>
    <scope>NUCLEOTIDE SEQUENCE [LARGE SCALE GENOMIC DNA]</scope>
    <source>
        <strain evidence="1 2">B61</strain>
    </source>
</reference>
<dbReference type="Gene3D" id="1.10.1200.10">
    <property type="entry name" value="ACP-like"/>
    <property type="match status" value="1"/>
</dbReference>
<name>A0ABS7GFV6_9BACT</name>
<keyword evidence="2" id="KW-1185">Reference proteome</keyword>
<proteinExistence type="predicted"/>
<sequence>MTSPETLESYLLSELKGRIDIPPAFTDELIHLNLLYLFSQDDHSALQWVAFLEAHFQISIPDNEVDYYFFSSLEHMAAVIFRHMAWNK</sequence>
<comment type="caution">
    <text evidence="1">The sequence shown here is derived from an EMBL/GenBank/DDBJ whole genome shotgun (WGS) entry which is preliminary data.</text>
</comment>
<gene>
    <name evidence="1" type="ORF">K1Y79_16795</name>
</gene>
<dbReference type="EMBL" id="JAICCF010000003">
    <property type="protein sequence ID" value="MBW8686000.1"/>
    <property type="molecule type" value="Genomic_DNA"/>
</dbReference>
<evidence type="ECO:0000313" key="2">
    <source>
        <dbReference type="Proteomes" id="UP000812961"/>
    </source>
</evidence>
<organism evidence="1 2">
    <name type="scientific">Chitinophaga rhizophila</name>
    <dbReference type="NCBI Taxonomy" id="2866212"/>
    <lineage>
        <taxon>Bacteria</taxon>
        <taxon>Pseudomonadati</taxon>
        <taxon>Bacteroidota</taxon>
        <taxon>Chitinophagia</taxon>
        <taxon>Chitinophagales</taxon>
        <taxon>Chitinophagaceae</taxon>
        <taxon>Chitinophaga</taxon>
    </lineage>
</organism>
<dbReference type="SUPFAM" id="SSF47336">
    <property type="entry name" value="ACP-like"/>
    <property type="match status" value="1"/>
</dbReference>
<evidence type="ECO:0000313" key="1">
    <source>
        <dbReference type="EMBL" id="MBW8686000.1"/>
    </source>
</evidence>
<protein>
    <submittedName>
        <fullName evidence="1">Uncharacterized protein</fullName>
    </submittedName>
</protein>
<dbReference type="RefSeq" id="WP_220251324.1">
    <property type="nucleotide sequence ID" value="NZ_JAICCF010000003.1"/>
</dbReference>